<accession>A0A5N6ACU4</accession>
<feature type="region of interest" description="Disordered" evidence="1">
    <location>
        <begin position="24"/>
        <end position="46"/>
    </location>
</feature>
<dbReference type="Proteomes" id="UP000314251">
    <property type="component" value="Unassembled WGS sequence"/>
</dbReference>
<keyword evidence="3" id="KW-1185">Reference proteome</keyword>
<protein>
    <submittedName>
        <fullName evidence="2">Uncharacterized protein</fullName>
    </submittedName>
</protein>
<sequence length="72" mass="7652">MVRAFRAAACVPFGRRGRPRPALVVPAWGGPENEKTPRGCERSARGSGTEWSAAACSVRCSAVTADRRAGHQ</sequence>
<gene>
    <name evidence="2" type="ORF">FH607_013275</name>
</gene>
<organism evidence="2 3">
    <name type="scientific">Streptomyces mimosae</name>
    <dbReference type="NCBI Taxonomy" id="2586635"/>
    <lineage>
        <taxon>Bacteria</taxon>
        <taxon>Bacillati</taxon>
        <taxon>Actinomycetota</taxon>
        <taxon>Actinomycetes</taxon>
        <taxon>Kitasatosporales</taxon>
        <taxon>Streptomycetaceae</taxon>
        <taxon>Streptomyces</taxon>
    </lineage>
</organism>
<name>A0A5N6ACU4_9ACTN</name>
<reference evidence="2" key="1">
    <citation type="submission" date="2019-10" db="EMBL/GenBank/DDBJ databases">
        <title>Nonomuraea sp. nov., isolated from Phyllanthus amarus.</title>
        <authorList>
            <person name="Klykleung N."/>
            <person name="Tanasupawat S."/>
        </authorList>
    </citation>
    <scope>NUCLEOTIDE SEQUENCE [LARGE SCALE GENOMIC DNA]</scope>
    <source>
        <strain evidence="2">3MP-10</strain>
    </source>
</reference>
<evidence type="ECO:0000256" key="1">
    <source>
        <dbReference type="SAM" id="MobiDB-lite"/>
    </source>
</evidence>
<evidence type="ECO:0000313" key="3">
    <source>
        <dbReference type="Proteomes" id="UP000314251"/>
    </source>
</evidence>
<dbReference type="AlphaFoldDB" id="A0A5N6ACU4"/>
<evidence type="ECO:0000313" key="2">
    <source>
        <dbReference type="EMBL" id="KAB8165883.1"/>
    </source>
</evidence>
<feature type="compositionally biased region" description="Basic and acidic residues" evidence="1">
    <location>
        <begin position="32"/>
        <end position="44"/>
    </location>
</feature>
<comment type="caution">
    <text evidence="2">The sequence shown here is derived from an EMBL/GenBank/DDBJ whole genome shotgun (WGS) entry which is preliminary data.</text>
</comment>
<dbReference type="OrthoDB" id="4325388at2"/>
<dbReference type="EMBL" id="VDLY02000007">
    <property type="protein sequence ID" value="KAB8165883.1"/>
    <property type="molecule type" value="Genomic_DNA"/>
</dbReference>
<proteinExistence type="predicted"/>